<feature type="region of interest" description="Disordered" evidence="1">
    <location>
        <begin position="226"/>
        <end position="251"/>
    </location>
</feature>
<organism evidence="3 4">
    <name type="scientific">Streptomyces fragilis</name>
    <dbReference type="NCBI Taxonomy" id="67301"/>
    <lineage>
        <taxon>Bacteria</taxon>
        <taxon>Bacillati</taxon>
        <taxon>Actinomycetota</taxon>
        <taxon>Actinomycetes</taxon>
        <taxon>Kitasatosporales</taxon>
        <taxon>Streptomycetaceae</taxon>
        <taxon>Streptomyces</taxon>
    </lineage>
</organism>
<keyword evidence="2" id="KW-1133">Transmembrane helix</keyword>
<keyword evidence="4" id="KW-1185">Reference proteome</keyword>
<feature type="transmembrane region" description="Helical" evidence="2">
    <location>
        <begin position="41"/>
        <end position="61"/>
    </location>
</feature>
<comment type="caution">
    <text evidence="3">The sequence shown here is derived from an EMBL/GenBank/DDBJ whole genome shotgun (WGS) entry which is preliminary data.</text>
</comment>
<evidence type="ECO:0000256" key="1">
    <source>
        <dbReference type="SAM" id="MobiDB-lite"/>
    </source>
</evidence>
<dbReference type="EMBL" id="JBEZUR010000046">
    <property type="protein sequence ID" value="MEU3557061.1"/>
    <property type="molecule type" value="Genomic_DNA"/>
</dbReference>
<dbReference type="NCBIfam" id="TIGR03919">
    <property type="entry name" value="T7SS_EccB"/>
    <property type="match status" value="1"/>
</dbReference>
<dbReference type="Gene3D" id="3.30.2390.20">
    <property type="entry name" value="Type VII secretion system EccB, repeat 1 domain"/>
    <property type="match status" value="1"/>
</dbReference>
<proteinExistence type="predicted"/>
<evidence type="ECO:0000313" key="3">
    <source>
        <dbReference type="EMBL" id="MEU3557061.1"/>
    </source>
</evidence>
<evidence type="ECO:0000313" key="4">
    <source>
        <dbReference type="Proteomes" id="UP001550850"/>
    </source>
</evidence>
<dbReference type="Proteomes" id="UP001550850">
    <property type="component" value="Unassembled WGS sequence"/>
</dbReference>
<feature type="compositionally biased region" description="Polar residues" evidence="1">
    <location>
        <begin position="469"/>
        <end position="482"/>
    </location>
</feature>
<protein>
    <submittedName>
        <fullName evidence="3">Type VII secretion protein EccB</fullName>
    </submittedName>
</protein>
<feature type="region of interest" description="Disordered" evidence="1">
    <location>
        <begin position="469"/>
        <end position="512"/>
    </location>
</feature>
<dbReference type="PANTHER" id="PTHR40765:SF2">
    <property type="entry name" value="ESX-2 SECRETION SYSTEM ATPASE ECCB2"/>
    <property type="match status" value="1"/>
</dbReference>
<dbReference type="InterPro" id="IPR007795">
    <property type="entry name" value="T7SS_EccB"/>
</dbReference>
<keyword evidence="2" id="KW-0472">Membrane</keyword>
<dbReference type="Pfam" id="PF05108">
    <property type="entry name" value="T7SS_ESX1_EccB"/>
    <property type="match status" value="1"/>
</dbReference>
<dbReference type="PANTHER" id="PTHR40765">
    <property type="entry name" value="ESX-2 SECRETION SYSTEM ATPASE ECCB2"/>
    <property type="match status" value="1"/>
</dbReference>
<reference evidence="3 4" key="1">
    <citation type="submission" date="2024-06" db="EMBL/GenBank/DDBJ databases">
        <title>The Natural Products Discovery Center: Release of the First 8490 Sequenced Strains for Exploring Actinobacteria Biosynthetic Diversity.</title>
        <authorList>
            <person name="Kalkreuter E."/>
            <person name="Kautsar S.A."/>
            <person name="Yang D."/>
            <person name="Bader C.D."/>
            <person name="Teijaro C.N."/>
            <person name="Fluegel L."/>
            <person name="Davis C.M."/>
            <person name="Simpson J.R."/>
            <person name="Lauterbach L."/>
            <person name="Steele A.D."/>
            <person name="Gui C."/>
            <person name="Meng S."/>
            <person name="Li G."/>
            <person name="Viehrig K."/>
            <person name="Ye F."/>
            <person name="Su P."/>
            <person name="Kiefer A.F."/>
            <person name="Nichols A."/>
            <person name="Cepeda A.J."/>
            <person name="Yan W."/>
            <person name="Fan B."/>
            <person name="Jiang Y."/>
            <person name="Adhikari A."/>
            <person name="Zheng C.-J."/>
            <person name="Schuster L."/>
            <person name="Cowan T.M."/>
            <person name="Smanski M.J."/>
            <person name="Chevrette M.G."/>
            <person name="De Carvalho L.P.S."/>
            <person name="Shen B."/>
        </authorList>
    </citation>
    <scope>NUCLEOTIDE SEQUENCE [LARGE SCALE GENOMIC DNA]</scope>
    <source>
        <strain evidence="3 4">NPDC038104</strain>
    </source>
</reference>
<name>A0ABV2YNI0_9ACTN</name>
<feature type="compositionally biased region" description="Basic and acidic residues" evidence="1">
    <location>
        <begin position="238"/>
        <end position="251"/>
    </location>
</feature>
<sequence length="512" mass="51403">MQNRRDQVQAHMFVMGRLTTAMLRGDPDAPESPQGRTNRGVAIGVVIAVLVSAGAFVLGLLKPGVKDSWKEAGTVVVNKDTGSRYLYLDGRLRPVRNYASARLLAGPDVKIVSVGSGSLAGVPHGAPVGIVGAPDALPAPGDLDTGPWQVCSGTADGAATTVLGVGAPAGGGLDAGQALVVTGPDRTDHLVWRGIRLRLDDERGASRSLGYDTTARVKVSAAFLNSLPAGPDLSPPDVPDRGGRGPELDGRETRIGQVFRVTAPGSEARYYLLREEGLVPLTATGAALVLGDPDTREKAYGEQAPAAVELGPAALEGRTADAADTDLTDLPAAPPKAVRLEPGQVACARVESGGSGTRVSVALSSPSVLGPAAQPAPEGLTPACVPVDRITVRAGGGALVRALGAGGGAVGDTVYLVTDSGMKYRVADDKALGALGYGGGQARGLPSPLLAMLPTGPDLSTAAAVTGRSRTTAAACGSSSDTAARGEAGNSGADGSRASGDAPAPGRPARES</sequence>
<keyword evidence="2" id="KW-0812">Transmembrane</keyword>
<accession>A0ABV2YNI0</accession>
<evidence type="ECO:0000256" key="2">
    <source>
        <dbReference type="SAM" id="Phobius"/>
    </source>
</evidence>
<dbReference type="InterPro" id="IPR044857">
    <property type="entry name" value="T7SS_EccB_R1"/>
</dbReference>
<dbReference type="RefSeq" id="WP_108953168.1">
    <property type="nucleotide sequence ID" value="NZ_BEVZ01000002.1"/>
</dbReference>
<gene>
    <name evidence="3" type="primary">eccB</name>
    <name evidence="3" type="ORF">AB0E65_23005</name>
</gene>